<evidence type="ECO:0000256" key="6">
    <source>
        <dbReference type="ARBA" id="ARBA00023242"/>
    </source>
</evidence>
<feature type="compositionally biased region" description="Polar residues" evidence="8">
    <location>
        <begin position="1278"/>
        <end position="1290"/>
    </location>
</feature>
<keyword evidence="5" id="KW-0804">Transcription</keyword>
<keyword evidence="12" id="KW-1185">Reference proteome</keyword>
<evidence type="ECO:0000259" key="9">
    <source>
        <dbReference type="PROSITE" id="PS50102"/>
    </source>
</evidence>
<feature type="compositionally biased region" description="Low complexity" evidence="8">
    <location>
        <begin position="1056"/>
        <end position="1096"/>
    </location>
</feature>
<evidence type="ECO:0000256" key="5">
    <source>
        <dbReference type="ARBA" id="ARBA00023163"/>
    </source>
</evidence>
<dbReference type="GO" id="GO:0003723">
    <property type="term" value="F:RNA binding"/>
    <property type="evidence" value="ECO:0007669"/>
    <property type="project" value="UniProtKB-UniRule"/>
</dbReference>
<dbReference type="PROSITE" id="PS51391">
    <property type="entry name" value="CID"/>
    <property type="match status" value="1"/>
</dbReference>
<feature type="compositionally biased region" description="Polar residues" evidence="8">
    <location>
        <begin position="1162"/>
        <end position="1185"/>
    </location>
</feature>
<feature type="compositionally biased region" description="Low complexity" evidence="8">
    <location>
        <begin position="989"/>
        <end position="999"/>
    </location>
</feature>
<dbReference type="InterPro" id="IPR000504">
    <property type="entry name" value="RRM_dom"/>
</dbReference>
<feature type="compositionally biased region" description="Basic and acidic residues" evidence="8">
    <location>
        <begin position="861"/>
        <end position="871"/>
    </location>
</feature>
<feature type="domain" description="RRM" evidence="9">
    <location>
        <begin position="452"/>
        <end position="526"/>
    </location>
</feature>
<dbReference type="Gene3D" id="1.25.40.90">
    <property type="match status" value="1"/>
</dbReference>
<comment type="subcellular location">
    <subcellularLocation>
        <location evidence="1">Nucleus</location>
    </subcellularLocation>
</comment>
<dbReference type="SMART" id="SM00582">
    <property type="entry name" value="RPR"/>
    <property type="match status" value="1"/>
</dbReference>
<dbReference type="SUPFAM" id="SSF54928">
    <property type="entry name" value="RNA-binding domain, RBD"/>
    <property type="match status" value="1"/>
</dbReference>
<evidence type="ECO:0000256" key="2">
    <source>
        <dbReference type="ARBA" id="ARBA00022553"/>
    </source>
</evidence>
<protein>
    <submittedName>
        <fullName evidence="11">SR-related CTD associated factor 8</fullName>
    </submittedName>
</protein>
<feature type="compositionally biased region" description="Polar residues" evidence="8">
    <location>
        <begin position="1034"/>
        <end position="1044"/>
    </location>
</feature>
<dbReference type="Pfam" id="PF00076">
    <property type="entry name" value="RRM_1"/>
    <property type="match status" value="1"/>
</dbReference>
<feature type="compositionally biased region" description="Low complexity" evidence="8">
    <location>
        <begin position="1014"/>
        <end position="1033"/>
    </location>
</feature>
<feature type="compositionally biased region" description="Low complexity" evidence="8">
    <location>
        <begin position="1124"/>
        <end position="1152"/>
    </location>
</feature>
<evidence type="ECO:0000259" key="10">
    <source>
        <dbReference type="PROSITE" id="PS51391"/>
    </source>
</evidence>
<dbReference type="SUPFAM" id="SSF48464">
    <property type="entry name" value="ENTH/VHS domain"/>
    <property type="match status" value="1"/>
</dbReference>
<reference evidence="11" key="3">
    <citation type="submission" date="2025-09" db="UniProtKB">
        <authorList>
            <consortium name="Ensembl"/>
        </authorList>
    </citation>
    <scope>IDENTIFICATION</scope>
</reference>
<dbReference type="PROSITE" id="PS50102">
    <property type="entry name" value="RRM"/>
    <property type="match status" value="1"/>
</dbReference>
<dbReference type="SMART" id="SM00360">
    <property type="entry name" value="RRM"/>
    <property type="match status" value="1"/>
</dbReference>
<feature type="region of interest" description="Disordered" evidence="8">
    <location>
        <begin position="1014"/>
        <end position="1044"/>
    </location>
</feature>
<feature type="region of interest" description="Disordered" evidence="8">
    <location>
        <begin position="748"/>
        <end position="999"/>
    </location>
</feature>
<feature type="compositionally biased region" description="Low complexity" evidence="8">
    <location>
        <begin position="769"/>
        <end position="780"/>
    </location>
</feature>
<feature type="region of interest" description="Disordered" evidence="8">
    <location>
        <begin position="265"/>
        <end position="287"/>
    </location>
</feature>
<dbReference type="InterPro" id="IPR012677">
    <property type="entry name" value="Nucleotide-bd_a/b_plait_sf"/>
</dbReference>
<dbReference type="FunFam" id="1.25.40.90:FF:000004">
    <property type="entry name" value="splicing factor, arginine/serine-rich 15"/>
    <property type="match status" value="1"/>
</dbReference>
<dbReference type="STRING" id="62062.ENSHHUP00000011608"/>
<feature type="compositionally biased region" description="Basic and acidic residues" evidence="8">
    <location>
        <begin position="892"/>
        <end position="972"/>
    </location>
</feature>
<dbReference type="InterPro" id="IPR008942">
    <property type="entry name" value="ENTH_VHS"/>
</dbReference>
<proteinExistence type="predicted"/>
<keyword evidence="6" id="KW-0539">Nucleus</keyword>
<dbReference type="InterPro" id="IPR051485">
    <property type="entry name" value="SR-CTD_assoc_factor"/>
</dbReference>
<evidence type="ECO:0000256" key="4">
    <source>
        <dbReference type="ARBA" id="ARBA00023015"/>
    </source>
</evidence>
<dbReference type="Proteomes" id="UP000314982">
    <property type="component" value="Unassembled WGS sequence"/>
</dbReference>
<evidence type="ECO:0000256" key="1">
    <source>
        <dbReference type="ARBA" id="ARBA00004123"/>
    </source>
</evidence>
<feature type="region of interest" description="Disordered" evidence="8">
    <location>
        <begin position="1056"/>
        <end position="1322"/>
    </location>
</feature>
<evidence type="ECO:0000313" key="12">
    <source>
        <dbReference type="Proteomes" id="UP000314982"/>
    </source>
</evidence>
<dbReference type="InterPro" id="IPR006569">
    <property type="entry name" value="CID_dom"/>
</dbReference>
<reference evidence="11" key="2">
    <citation type="submission" date="2025-08" db="UniProtKB">
        <authorList>
            <consortium name="Ensembl"/>
        </authorList>
    </citation>
    <scope>IDENTIFICATION</scope>
</reference>
<keyword evidence="4" id="KW-0805">Transcription regulation</keyword>
<dbReference type="CDD" id="cd17004">
    <property type="entry name" value="CID_SCAF8"/>
    <property type="match status" value="1"/>
</dbReference>
<evidence type="ECO:0000256" key="7">
    <source>
        <dbReference type="PROSITE-ProRule" id="PRU00176"/>
    </source>
</evidence>
<feature type="compositionally biased region" description="Gly residues" evidence="8">
    <location>
        <begin position="808"/>
        <end position="824"/>
    </location>
</feature>
<dbReference type="Ensembl" id="ENSHHUT00000011971.1">
    <property type="protein sequence ID" value="ENSHHUP00000011608.1"/>
    <property type="gene ID" value="ENSHHUG00000006897.1"/>
</dbReference>
<dbReference type="Pfam" id="PF04818">
    <property type="entry name" value="CID"/>
    <property type="match status" value="1"/>
</dbReference>
<dbReference type="GO" id="GO:0005634">
    <property type="term" value="C:nucleus"/>
    <property type="evidence" value="ECO:0007669"/>
    <property type="project" value="UniProtKB-SubCell"/>
</dbReference>
<keyword evidence="3 7" id="KW-0694">RNA-binding</keyword>
<evidence type="ECO:0000256" key="3">
    <source>
        <dbReference type="ARBA" id="ARBA00022884"/>
    </source>
</evidence>
<dbReference type="Gene3D" id="3.30.70.330">
    <property type="match status" value="1"/>
</dbReference>
<organism evidence="11 12">
    <name type="scientific">Hucho hucho</name>
    <name type="common">huchen</name>
    <dbReference type="NCBI Taxonomy" id="62062"/>
    <lineage>
        <taxon>Eukaryota</taxon>
        <taxon>Metazoa</taxon>
        <taxon>Chordata</taxon>
        <taxon>Craniata</taxon>
        <taxon>Vertebrata</taxon>
        <taxon>Euteleostomi</taxon>
        <taxon>Actinopterygii</taxon>
        <taxon>Neopterygii</taxon>
        <taxon>Teleostei</taxon>
        <taxon>Protacanthopterygii</taxon>
        <taxon>Salmoniformes</taxon>
        <taxon>Salmonidae</taxon>
        <taxon>Salmoninae</taxon>
        <taxon>Hucho</taxon>
    </lineage>
</organism>
<name>A0A4W5K2R0_9TELE</name>
<dbReference type="FunFam" id="3.30.70.330:FF:000094">
    <property type="entry name" value="SR-related CTD associated factor 8"/>
    <property type="match status" value="1"/>
</dbReference>
<feature type="compositionally biased region" description="Basic residues" evidence="8">
    <location>
        <begin position="385"/>
        <end position="418"/>
    </location>
</feature>
<feature type="compositionally biased region" description="Basic and acidic residues" evidence="8">
    <location>
        <begin position="270"/>
        <end position="281"/>
    </location>
</feature>
<feature type="region of interest" description="Disordered" evidence="8">
    <location>
        <begin position="384"/>
        <end position="436"/>
    </location>
</feature>
<dbReference type="PANTHER" id="PTHR23140">
    <property type="entry name" value="RNA PROCESSING PROTEIN LD23810P"/>
    <property type="match status" value="1"/>
</dbReference>
<feature type="region of interest" description="Disordered" evidence="8">
    <location>
        <begin position="325"/>
        <end position="350"/>
    </location>
</feature>
<keyword evidence="2" id="KW-0597">Phosphoprotein</keyword>
<feature type="compositionally biased region" description="Basic and acidic residues" evidence="8">
    <location>
        <begin position="425"/>
        <end position="436"/>
    </location>
</feature>
<evidence type="ECO:0000256" key="8">
    <source>
        <dbReference type="SAM" id="MobiDB-lite"/>
    </source>
</evidence>
<dbReference type="PANTHER" id="PTHR23140:SF1">
    <property type="entry name" value="SR-RELATED CTD ASSOCIATED FACTOR 8"/>
    <property type="match status" value="1"/>
</dbReference>
<evidence type="ECO:0000313" key="11">
    <source>
        <dbReference type="Ensembl" id="ENSHHUP00000011608.1"/>
    </source>
</evidence>
<feature type="domain" description="CID" evidence="10">
    <location>
        <begin position="1"/>
        <end position="137"/>
    </location>
</feature>
<accession>A0A4W5K2R0</accession>
<sequence>PNTRTTFSLYSLNEYKPPISKAKMTNITKSAIKAIKYYKHVVQGVEKFVQKCKPEYKVPGLYVMDSIVRQSRHQFGQDKDVFAPRFSKNIIGTFQHLYRCPSDDKSKIVRVLNLWQKNAVFKSDIIQPLLDMAAGLPPPSVTPVMTSRDAPVNTPGTPATPATPANIVSSLPDWASQFSNTDTVAAVAQILQSPHGQQLQQLVQSLQMQQQKPQPSLLQALDAGLVVQLQALTAQLTAAATANPMQLNPLEQRISSFNKKMLGHFDFGNDSERSEDPKKDAQSSQMPMVSDSIFHQLAEQLQQQNLEHFQKQLMEHQQKDGIFGSENTAVPQQSSSQSQHPAPQNKMDDSIDNQQQVNYSTTIHVDLTTTTGIKITFKITLYSRSPRKRRSRSRSGSRKRKHRKRSRSRSRERKRKSSRSYSSERQAREREKERQKKGLPLIRSKFLSVCSTTLWVGQVDKKASQQDLTNLFEEFGQIESINMIPPRGCAYICMVHRQDAYHAIQKLSTGSFKIVSKVIKIAWALNKGVKQEYKQFWDMDLGVTYIPWEKVKLDDLDGFAEGGMIDQETVNAGEQTPASFYIHLITHFSSLTPLSVPSQLPVAQAVPAVGLVPPSFPVSMAMPPPGYGPLPPFLRAGFNASQPPPGKTQQSDAAASMQNAMSRGMGLLGMHPSASLTHPLHQQGLPGQRMPGLMPLDLRPTMLQGAGARFPLLMQQGLSQQSLLEASLHAQARARAASQMERFNRAEEAFNRGPNPPNESMSKAEDEPSSGADDSQQGGDQDYRFPPPQEKQSTGLLRTPPLEHRESMGGGGGGAGGGGLGGGRPALLQTPVREPARDSVAGRLQALAGFTPQTPSRWGPPRRDFDERDMRSSPAAVSKGFQETRGGVCDLDECRRPWDRQQRDRDFDFRKEMNGNRRERDSREKERERDRERERGRERGNREREQERDREREREKEREKDRERECERDRNKRGAWTPLLPLPQPLLPTPTLTPTLSLTQGKPQALLQLQSKLQPKPGLLTKPGLLQTPTLLTRSTSHAPSQSLLQAPSQCLLQAPSQSLLQAPSQSLLQAPSQSPTLTSHQSSQSPPKAPPQSTQFPTQAKNEALPGPEPQAEFHSSPQTHVSPKSESSPQTQSSPQNQSPPQNQASLQAQTPHPAHYPFQTKSPPQGQSSSRAQSPPQVTPQAPHTPEEITDTQGEPEKHRWANQPEKPQEEPMKEPEPMVEPPSRWVNGTGSKMDTDAVAEPTTTPSPTPPPSMSLVLTHSPVEPQCLPEPLHQQHPSQHATSCSSTKDVDNGLSEPMEEAEKQPVVEKTDTEGTIITQ</sequence>
<dbReference type="GeneTree" id="ENSGT00530000063946"/>
<reference evidence="12" key="1">
    <citation type="submission" date="2018-06" db="EMBL/GenBank/DDBJ databases">
        <title>Genome assembly of Danube salmon.</title>
        <authorList>
            <person name="Macqueen D.J."/>
            <person name="Gundappa M.K."/>
        </authorList>
    </citation>
    <scope>NUCLEOTIDE SEQUENCE [LARGE SCALE GENOMIC DNA]</scope>
</reference>
<feature type="compositionally biased region" description="Basic and acidic residues" evidence="8">
    <location>
        <begin position="1303"/>
        <end position="1315"/>
    </location>
</feature>
<feature type="compositionally biased region" description="Basic and acidic residues" evidence="8">
    <location>
        <begin position="1210"/>
        <end position="1220"/>
    </location>
</feature>
<dbReference type="InterPro" id="IPR035979">
    <property type="entry name" value="RBD_domain_sf"/>
</dbReference>